<evidence type="ECO:0000313" key="1">
    <source>
        <dbReference type="EMBL" id="PWJ44713.1"/>
    </source>
</evidence>
<comment type="caution">
    <text evidence="1">The sequence shown here is derived from an EMBL/GenBank/DDBJ whole genome shotgun (WGS) entry which is preliminary data.</text>
</comment>
<dbReference type="Pfam" id="PF13689">
    <property type="entry name" value="DUF4154"/>
    <property type="match status" value="1"/>
</dbReference>
<protein>
    <submittedName>
        <fullName evidence="1">Uncharacterized protein DUF4154</fullName>
    </submittedName>
</protein>
<reference evidence="1 2" key="1">
    <citation type="submission" date="2018-03" db="EMBL/GenBank/DDBJ databases">
        <title>Genomic Encyclopedia of Archaeal and Bacterial Type Strains, Phase II (KMG-II): from individual species to whole genera.</title>
        <authorList>
            <person name="Goeker M."/>
        </authorList>
    </citation>
    <scope>NUCLEOTIDE SEQUENCE [LARGE SCALE GENOMIC DNA]</scope>
    <source>
        <strain evidence="1 2">DSM 28229</strain>
    </source>
</reference>
<organism evidence="1 2">
    <name type="scientific">Sediminitomix flava</name>
    <dbReference type="NCBI Taxonomy" id="379075"/>
    <lineage>
        <taxon>Bacteria</taxon>
        <taxon>Pseudomonadati</taxon>
        <taxon>Bacteroidota</taxon>
        <taxon>Cytophagia</taxon>
        <taxon>Cytophagales</taxon>
        <taxon>Flammeovirgaceae</taxon>
        <taxon>Sediminitomix</taxon>
    </lineage>
</organism>
<name>A0A315ZHN2_SEDFL</name>
<dbReference type="RefSeq" id="WP_158281401.1">
    <property type="nucleotide sequence ID" value="NZ_QGDO01000001.1"/>
</dbReference>
<keyword evidence="2" id="KW-1185">Reference proteome</keyword>
<accession>A0A315ZHN2</accession>
<dbReference type="EMBL" id="QGDO01000001">
    <property type="protein sequence ID" value="PWJ44713.1"/>
    <property type="molecule type" value="Genomic_DNA"/>
</dbReference>
<gene>
    <name evidence="1" type="ORF">BC781_1011084</name>
</gene>
<proteinExistence type="predicted"/>
<dbReference type="AlphaFoldDB" id="A0A315ZHN2"/>
<dbReference type="OrthoDB" id="1342147at2"/>
<evidence type="ECO:0000313" key="2">
    <source>
        <dbReference type="Proteomes" id="UP000245535"/>
    </source>
</evidence>
<dbReference type="InterPro" id="IPR025293">
    <property type="entry name" value="YfiR/HmsC-like"/>
</dbReference>
<dbReference type="Proteomes" id="UP000245535">
    <property type="component" value="Unassembled WGS sequence"/>
</dbReference>
<sequence length="180" mass="20301">MVFVTVCCIHSTDVKAQNSEYEIKATLLYFFGKYSHWPPKVFDEDQKIVLGILGDDPFGTTIDRILHNRPANGRYFEVRRGTDIKELRGAHILYMSNLSKSEASEVLDEINSKKNASVLTVGDNIDGFCEIGGILNFTTGANGNKYYFVINTLSSNKVGIYFDNKMLNMATEIISYDPYQ</sequence>